<dbReference type="PANTHER" id="PTHR12714:SF9">
    <property type="entry name" value="PROTEIN-S-ISOPRENYLCYSTEINE O-METHYLTRANSFERASE"/>
    <property type="match status" value="1"/>
</dbReference>
<gene>
    <name evidence="11" type="ORF">PECAL_4P27900</name>
</gene>
<keyword evidence="12" id="KW-1185">Reference proteome</keyword>
<keyword evidence="7 10" id="KW-0812">Transmembrane</keyword>
<keyword evidence="8 10" id="KW-1133">Transmembrane helix</keyword>
<dbReference type="InterPro" id="IPR025770">
    <property type="entry name" value="PPMT_MeTrfase"/>
</dbReference>
<keyword evidence="5" id="KW-0808">Transferase</keyword>
<evidence type="ECO:0000256" key="3">
    <source>
        <dbReference type="ARBA" id="ARBA00012151"/>
    </source>
</evidence>
<comment type="subcellular location">
    <subcellularLocation>
        <location evidence="10">Endoplasmic reticulum membrane</location>
        <topology evidence="10">Multi-pass membrane protein</topology>
    </subcellularLocation>
    <subcellularLocation>
        <location evidence="1">Membrane</location>
        <topology evidence="1">Multi-pass membrane protein</topology>
    </subcellularLocation>
</comment>
<feature type="transmembrane region" description="Helical" evidence="10">
    <location>
        <begin position="71"/>
        <end position="95"/>
    </location>
</feature>
<evidence type="ECO:0000313" key="12">
    <source>
        <dbReference type="Proteomes" id="UP000789595"/>
    </source>
</evidence>
<evidence type="ECO:0000256" key="4">
    <source>
        <dbReference type="ARBA" id="ARBA00022603"/>
    </source>
</evidence>
<evidence type="ECO:0000256" key="1">
    <source>
        <dbReference type="ARBA" id="ARBA00004141"/>
    </source>
</evidence>
<dbReference type="GO" id="GO:0005789">
    <property type="term" value="C:endoplasmic reticulum membrane"/>
    <property type="evidence" value="ECO:0007669"/>
    <property type="project" value="UniProtKB-SubCell"/>
</dbReference>
<comment type="similarity">
    <text evidence="2 10">Belongs to the class VI-like SAM-binding methyltransferase superfamily. Isoprenylcysteine carboxyl methyltransferase family.</text>
</comment>
<dbReference type="Pfam" id="PF04140">
    <property type="entry name" value="ICMT"/>
    <property type="match status" value="1"/>
</dbReference>
<feature type="transmembrane region" description="Helical" evidence="10">
    <location>
        <begin position="37"/>
        <end position="59"/>
    </location>
</feature>
<dbReference type="GO" id="GO:0032259">
    <property type="term" value="P:methylation"/>
    <property type="evidence" value="ECO:0007669"/>
    <property type="project" value="UniProtKB-KW"/>
</dbReference>
<dbReference type="PROSITE" id="PS51564">
    <property type="entry name" value="SAM_ICMT"/>
    <property type="match status" value="1"/>
</dbReference>
<evidence type="ECO:0000313" key="11">
    <source>
        <dbReference type="EMBL" id="CAH0375455.1"/>
    </source>
</evidence>
<evidence type="ECO:0000256" key="9">
    <source>
        <dbReference type="ARBA" id="ARBA00023136"/>
    </source>
</evidence>
<dbReference type="EMBL" id="CAKKNE010000004">
    <property type="protein sequence ID" value="CAH0375455.1"/>
    <property type="molecule type" value="Genomic_DNA"/>
</dbReference>
<dbReference type="EC" id="2.1.1.100" evidence="3 10"/>
<evidence type="ECO:0000256" key="8">
    <source>
        <dbReference type="ARBA" id="ARBA00022989"/>
    </source>
</evidence>
<feature type="transmembrane region" description="Helical" evidence="10">
    <location>
        <begin position="195"/>
        <end position="218"/>
    </location>
</feature>
<proteinExistence type="inferred from homology"/>
<keyword evidence="6 10" id="KW-0949">S-adenosyl-L-methionine</keyword>
<name>A0A8J2SRB5_9STRA</name>
<organism evidence="11 12">
    <name type="scientific">Pelagomonas calceolata</name>
    <dbReference type="NCBI Taxonomy" id="35677"/>
    <lineage>
        <taxon>Eukaryota</taxon>
        <taxon>Sar</taxon>
        <taxon>Stramenopiles</taxon>
        <taxon>Ochrophyta</taxon>
        <taxon>Pelagophyceae</taxon>
        <taxon>Pelagomonadales</taxon>
        <taxon>Pelagomonadaceae</taxon>
        <taxon>Pelagomonas</taxon>
    </lineage>
</organism>
<evidence type="ECO:0000256" key="6">
    <source>
        <dbReference type="ARBA" id="ARBA00022691"/>
    </source>
</evidence>
<accession>A0A8J2SRB5</accession>
<evidence type="ECO:0000256" key="10">
    <source>
        <dbReference type="RuleBase" id="RU362022"/>
    </source>
</evidence>
<dbReference type="InterPro" id="IPR007269">
    <property type="entry name" value="ICMT_MeTrfase"/>
</dbReference>
<dbReference type="AlphaFoldDB" id="A0A8J2SRB5"/>
<sequence length="257" mass="28706">MFVQKKRGPSEDDEQDDANELAWLRARSRPFSQPYGLGANGLAGLFLGGIGGAHAVLLVQSLAAPRRNVALVRWCLYACAMCGFHASEFLGAAAWRWRDVSFDSWLLNHSVAYGLAFFAAVLEFALEYRLPLKQSAATLRLGVVLVAGGQAVRLAALATCGEHFAHRVATQKPQHHRLVTTGVYSVLRHPSYCGWFWWSLGTQVLLANPVCLFLYALLSWRFFRDRIPFEEATLGAFYPREYPSYRARTHVGIPFIS</sequence>
<keyword evidence="9 10" id="KW-0472">Membrane</keyword>
<comment type="catalytic activity">
    <reaction evidence="10">
        <text>[protein]-C-terminal S-[(2E,6E)-farnesyl]-L-cysteine + S-adenosyl-L-methionine = [protein]-C-terminal S-[(2E,6E)-farnesyl]-L-cysteine methyl ester + S-adenosyl-L-homocysteine</text>
        <dbReference type="Rhea" id="RHEA:21672"/>
        <dbReference type="Rhea" id="RHEA-COMP:12125"/>
        <dbReference type="Rhea" id="RHEA-COMP:12126"/>
        <dbReference type="ChEBI" id="CHEBI:57856"/>
        <dbReference type="ChEBI" id="CHEBI:59789"/>
        <dbReference type="ChEBI" id="CHEBI:90510"/>
        <dbReference type="ChEBI" id="CHEBI:90511"/>
        <dbReference type="EC" id="2.1.1.100"/>
    </reaction>
</comment>
<dbReference type="Proteomes" id="UP000789595">
    <property type="component" value="Unassembled WGS sequence"/>
</dbReference>
<dbReference type="Gene3D" id="1.20.120.1630">
    <property type="match status" value="1"/>
</dbReference>
<keyword evidence="10" id="KW-0256">Endoplasmic reticulum</keyword>
<evidence type="ECO:0000256" key="5">
    <source>
        <dbReference type="ARBA" id="ARBA00022679"/>
    </source>
</evidence>
<protein>
    <recommendedName>
        <fullName evidence="3 10">Protein-S-isoprenylcysteine O-methyltransferase</fullName>
        <ecNumber evidence="3 10">2.1.1.100</ecNumber>
    </recommendedName>
</protein>
<dbReference type="PANTHER" id="PTHR12714">
    <property type="entry name" value="PROTEIN-S ISOPRENYLCYSTEINE O-METHYLTRANSFERASE"/>
    <property type="match status" value="1"/>
</dbReference>
<keyword evidence="4 10" id="KW-0489">Methyltransferase</keyword>
<dbReference type="GO" id="GO:0004671">
    <property type="term" value="F:protein C-terminal S-isoprenylcysteine carboxyl O-methyltransferase activity"/>
    <property type="evidence" value="ECO:0007669"/>
    <property type="project" value="UniProtKB-EC"/>
</dbReference>
<evidence type="ECO:0000256" key="7">
    <source>
        <dbReference type="ARBA" id="ARBA00022692"/>
    </source>
</evidence>
<comment type="caution">
    <text evidence="11">The sequence shown here is derived from an EMBL/GenBank/DDBJ whole genome shotgun (WGS) entry which is preliminary data.</text>
</comment>
<feature type="transmembrane region" description="Helical" evidence="10">
    <location>
        <begin position="107"/>
        <end position="126"/>
    </location>
</feature>
<dbReference type="OrthoDB" id="422086at2759"/>
<reference evidence="11" key="1">
    <citation type="submission" date="2021-11" db="EMBL/GenBank/DDBJ databases">
        <authorList>
            <consortium name="Genoscope - CEA"/>
            <person name="William W."/>
        </authorList>
    </citation>
    <scope>NUCLEOTIDE SEQUENCE</scope>
</reference>
<evidence type="ECO:0000256" key="2">
    <source>
        <dbReference type="ARBA" id="ARBA00009140"/>
    </source>
</evidence>